<sequence>MIHLAAELHIDRSITGPYAFIETRSYSPSSPYLANKAS</sequence>
<accession>A0A009Q0W3</accession>
<dbReference type="AlphaFoldDB" id="A0A009Q0W3"/>
<dbReference type="Proteomes" id="UP000021108">
    <property type="component" value="Unassembled WGS sequence"/>
</dbReference>
<dbReference type="PATRIC" id="fig|1310607.3.peg.1343"/>
<name>A0A009Q0W3_ACIBA</name>
<protein>
    <submittedName>
        <fullName evidence="1">Uncharacterized protein</fullName>
    </submittedName>
</protein>
<proteinExistence type="predicted"/>
<dbReference type="EMBL" id="JEXD01000007">
    <property type="protein sequence ID" value="EXC08411.1"/>
    <property type="molecule type" value="Genomic_DNA"/>
</dbReference>
<evidence type="ECO:0000313" key="2">
    <source>
        <dbReference type="Proteomes" id="UP000021108"/>
    </source>
</evidence>
<gene>
    <name evidence="1" type="ORF">J506_1389</name>
</gene>
<evidence type="ECO:0000313" key="1">
    <source>
        <dbReference type="EMBL" id="EXC08411.1"/>
    </source>
</evidence>
<comment type="caution">
    <text evidence="1">The sequence shown here is derived from an EMBL/GenBank/DDBJ whole genome shotgun (WGS) entry which is preliminary data.</text>
</comment>
<organism evidence="1 2">
    <name type="scientific">Acinetobacter baumannii 625974</name>
    <dbReference type="NCBI Taxonomy" id="1310607"/>
    <lineage>
        <taxon>Bacteria</taxon>
        <taxon>Pseudomonadati</taxon>
        <taxon>Pseudomonadota</taxon>
        <taxon>Gammaproteobacteria</taxon>
        <taxon>Moraxellales</taxon>
        <taxon>Moraxellaceae</taxon>
        <taxon>Acinetobacter</taxon>
        <taxon>Acinetobacter calcoaceticus/baumannii complex</taxon>
    </lineage>
</organism>
<reference evidence="1 2" key="1">
    <citation type="submission" date="2014-02" db="EMBL/GenBank/DDBJ databases">
        <title>Comparative genomics and transcriptomics to identify genetic mechanisms underlying the emergence of carbapenem resistant Acinetobacter baumannii (CRAb).</title>
        <authorList>
            <person name="Harris A.D."/>
            <person name="Johnson K.J."/>
            <person name="George J."/>
            <person name="Shefchek K."/>
            <person name="Daugherty S.C."/>
            <person name="Parankush S."/>
            <person name="Sadzewicz L."/>
            <person name="Tallon L."/>
            <person name="Sengamalay N."/>
            <person name="Hazen T.H."/>
            <person name="Rasko D.A."/>
        </authorList>
    </citation>
    <scope>NUCLEOTIDE SEQUENCE [LARGE SCALE GENOMIC DNA]</scope>
    <source>
        <strain evidence="1 2">625974</strain>
    </source>
</reference>